<accession>A0A226H092</accession>
<evidence type="ECO:0000256" key="1">
    <source>
        <dbReference type="ARBA" id="ARBA00004141"/>
    </source>
</evidence>
<dbReference type="Proteomes" id="UP000198345">
    <property type="component" value="Unassembled WGS sequence"/>
</dbReference>
<gene>
    <name evidence="7" type="ORF">B0A66_15920</name>
</gene>
<dbReference type="PANTHER" id="PTHR31885:SF6">
    <property type="entry name" value="GH04784P"/>
    <property type="match status" value="1"/>
</dbReference>
<dbReference type="RefSeq" id="WP_089050847.1">
    <property type="nucleotide sequence ID" value="NZ_FXTV01000003.1"/>
</dbReference>
<evidence type="ECO:0000256" key="3">
    <source>
        <dbReference type="ARBA" id="ARBA00022692"/>
    </source>
</evidence>
<keyword evidence="5 6" id="KW-0472">Membrane</keyword>
<keyword evidence="8" id="KW-1185">Reference proteome</keyword>
<comment type="similarity">
    <text evidence="2">Belongs to the TMEM86 family.</text>
</comment>
<evidence type="ECO:0000256" key="4">
    <source>
        <dbReference type="ARBA" id="ARBA00022989"/>
    </source>
</evidence>
<feature type="transmembrane region" description="Helical" evidence="6">
    <location>
        <begin position="31"/>
        <end position="47"/>
    </location>
</feature>
<dbReference type="GO" id="GO:0016020">
    <property type="term" value="C:membrane"/>
    <property type="evidence" value="ECO:0007669"/>
    <property type="project" value="UniProtKB-SubCell"/>
</dbReference>
<dbReference type="PANTHER" id="PTHR31885">
    <property type="entry name" value="GH04784P"/>
    <property type="match status" value="1"/>
</dbReference>
<feature type="transmembrane region" description="Helical" evidence="6">
    <location>
        <begin position="199"/>
        <end position="219"/>
    </location>
</feature>
<comment type="caution">
    <text evidence="7">The sequence shown here is derived from an EMBL/GenBank/DDBJ whole genome shotgun (WGS) entry which is preliminary data.</text>
</comment>
<sequence length="224" mass="25667">MKSTFFFKIYIGFSVFYLLLLFIGYDYLDIYLKPILIPLLGFGVYSFKNFKLKNTLLAGLLFSWIGDVILLFSDIAELYFILGLVAFLISHLMYCMLLNEQTKGKTIKNKNPLIIGSLFIALYLVVIITILFPHLGHLKVPVLVYACIILIMLLFAFNGFLVWKKSGKNYVLFGAVIFVFSDTILAFDKFYHPIQKSSFLIMLTYLVAQYLIIIGVLKLNSNKS</sequence>
<proteinExistence type="inferred from homology"/>
<keyword evidence="4 6" id="KW-1133">Transmembrane helix</keyword>
<feature type="transmembrane region" description="Helical" evidence="6">
    <location>
        <begin position="54"/>
        <end position="72"/>
    </location>
</feature>
<dbReference type="EMBL" id="MUGW01000034">
    <property type="protein sequence ID" value="OXA87622.1"/>
    <property type="molecule type" value="Genomic_DNA"/>
</dbReference>
<comment type="subcellular location">
    <subcellularLocation>
        <location evidence="1">Membrane</location>
        <topology evidence="1">Multi-pass membrane protein</topology>
    </subcellularLocation>
</comment>
<feature type="transmembrane region" description="Helical" evidence="6">
    <location>
        <begin position="78"/>
        <end position="99"/>
    </location>
</feature>
<keyword evidence="3 6" id="KW-0812">Transmembrane</keyword>
<name>A0A226H092_9FLAO</name>
<evidence type="ECO:0000313" key="7">
    <source>
        <dbReference type="EMBL" id="OXA87622.1"/>
    </source>
</evidence>
<feature type="transmembrane region" description="Helical" evidence="6">
    <location>
        <begin position="142"/>
        <end position="163"/>
    </location>
</feature>
<feature type="transmembrane region" description="Helical" evidence="6">
    <location>
        <begin position="170"/>
        <end position="187"/>
    </location>
</feature>
<organism evidence="7 8">
    <name type="scientific">Flavobacterium hercynium</name>
    <dbReference type="NCBI Taxonomy" id="387094"/>
    <lineage>
        <taxon>Bacteria</taxon>
        <taxon>Pseudomonadati</taxon>
        <taxon>Bacteroidota</taxon>
        <taxon>Flavobacteriia</taxon>
        <taxon>Flavobacteriales</taxon>
        <taxon>Flavobacteriaceae</taxon>
        <taxon>Flavobacterium</taxon>
    </lineage>
</organism>
<reference evidence="7 8" key="1">
    <citation type="submission" date="2016-11" db="EMBL/GenBank/DDBJ databases">
        <title>Whole genomes of Flavobacteriaceae.</title>
        <authorList>
            <person name="Stine C."/>
            <person name="Li C."/>
            <person name="Tadesse D."/>
        </authorList>
    </citation>
    <scope>NUCLEOTIDE SEQUENCE [LARGE SCALE GENOMIC DNA]</scope>
    <source>
        <strain evidence="7 8">DSM 18292</strain>
    </source>
</reference>
<feature type="transmembrane region" description="Helical" evidence="6">
    <location>
        <begin position="7"/>
        <end position="25"/>
    </location>
</feature>
<evidence type="ECO:0000256" key="6">
    <source>
        <dbReference type="SAM" id="Phobius"/>
    </source>
</evidence>
<protein>
    <submittedName>
        <fullName evidence="7">Lysoplasmalogenase</fullName>
    </submittedName>
</protein>
<evidence type="ECO:0000313" key="8">
    <source>
        <dbReference type="Proteomes" id="UP000198345"/>
    </source>
</evidence>
<evidence type="ECO:0000256" key="5">
    <source>
        <dbReference type="ARBA" id="ARBA00023136"/>
    </source>
</evidence>
<dbReference type="OrthoDB" id="5651790at2"/>
<dbReference type="Pfam" id="PF07947">
    <property type="entry name" value="YhhN"/>
    <property type="match status" value="1"/>
</dbReference>
<evidence type="ECO:0000256" key="2">
    <source>
        <dbReference type="ARBA" id="ARBA00007375"/>
    </source>
</evidence>
<dbReference type="GO" id="GO:0016787">
    <property type="term" value="F:hydrolase activity"/>
    <property type="evidence" value="ECO:0007669"/>
    <property type="project" value="TreeGrafter"/>
</dbReference>
<dbReference type="AlphaFoldDB" id="A0A226H092"/>
<dbReference type="InterPro" id="IPR012506">
    <property type="entry name" value="TMEM86B-like"/>
</dbReference>
<feature type="transmembrane region" description="Helical" evidence="6">
    <location>
        <begin position="111"/>
        <end position="136"/>
    </location>
</feature>